<dbReference type="SMART" id="SM00881">
    <property type="entry name" value="CoA_binding"/>
    <property type="match status" value="1"/>
</dbReference>
<dbReference type="InterPro" id="IPR036291">
    <property type="entry name" value="NAD(P)-bd_dom_sf"/>
</dbReference>
<dbReference type="Pfam" id="PF13380">
    <property type="entry name" value="CoA_binding_2"/>
    <property type="match status" value="1"/>
</dbReference>
<dbReference type="GO" id="GO:0043758">
    <property type="term" value="F:acetate-CoA ligase (ADP-forming) activity"/>
    <property type="evidence" value="ECO:0007669"/>
    <property type="project" value="InterPro"/>
</dbReference>
<dbReference type="GO" id="GO:0046872">
    <property type="term" value="F:metal ion binding"/>
    <property type="evidence" value="ECO:0007669"/>
    <property type="project" value="InterPro"/>
</dbReference>
<dbReference type="SUPFAM" id="SSF51735">
    <property type="entry name" value="NAD(P)-binding Rossmann-fold domains"/>
    <property type="match status" value="1"/>
</dbReference>
<sequence>MAVDMKRDLSGLLHPSSVVVVGASAAPHKIGGVLFANVAAFPGPVYAVNPGYREVLGRPCVPTVDALPEPVGLAVIVVSPDDALRALEACGRKGIPHAVVITAGFKEQGGQGIERERELVRIASEYGMNVVGPNAFGVVFPRVGLNATFAPRGALPGHIAFISQSGALGSGVLNWAWHRKLGFSAFVSVGNKAVLTETDFLTAFAHDPDTKVIAAYLEAIEDGEAFLRVVEEVTREKPVLVLKAGRTEVGARAASSHTGALAGSDRAYDAAFRRSGVIRVRTVEELFEGAVALAQQPAPRGRRLGIVTNAGGPGILAADAAADDGLELAPLSPGTVASLANRFSSAASAANPVDILADATAEGFRDAVEWVLADPNVDMGLVLTAPHPILTFTQLAGDVAAAHLRQRKPVAASFMAGDLGPEAERVLRDAGVPAYFEPSRAVRALATLVRYREIRDRPPREVRDVKADRARAREILATGRTRLGVEAVELLAAYGIPVARGGLARSAAEAVALARDVGGPVVLKLVAPEVVHKSDVGGVRIGVPPSRVRSVYRELAALLPDRPGVGVYVQELLPPGEEVIVGVSRDPTFGPLVMFGLGGVFVEVLDDVAFSLAPLSPREAEDLVRRIKGFPVLAGLRGRPPVFLGGLAEVVERVSHLAADFPEIQELDINPLLCYPSRVVAVDLRVTVGA</sequence>
<dbReference type="InterPro" id="IPR051538">
    <property type="entry name" value="Acyl-CoA_Synth/Transferase"/>
</dbReference>
<dbReference type="EMBL" id="CP034928">
    <property type="protein sequence ID" value="QAA76264.1"/>
    <property type="molecule type" value="Genomic_DNA"/>
</dbReference>
<dbReference type="Gene3D" id="3.30.470.20">
    <property type="entry name" value="ATP-grasp fold, B domain"/>
    <property type="match status" value="1"/>
</dbReference>
<dbReference type="SUPFAM" id="SSF52210">
    <property type="entry name" value="Succinyl-CoA synthetase domains"/>
    <property type="match status" value="2"/>
</dbReference>
<dbReference type="SUPFAM" id="SSF56059">
    <property type="entry name" value="Glutathione synthetase ATP-binding domain-like"/>
    <property type="match status" value="1"/>
</dbReference>
<dbReference type="AlphaFoldDB" id="A0A410FTD9"/>
<dbReference type="Pfam" id="PF13607">
    <property type="entry name" value="Succ_CoA_lig"/>
    <property type="match status" value="1"/>
</dbReference>
<evidence type="ECO:0000313" key="6">
    <source>
        <dbReference type="EMBL" id="QAA76264.1"/>
    </source>
</evidence>
<dbReference type="GO" id="GO:0005524">
    <property type="term" value="F:ATP binding"/>
    <property type="evidence" value="ECO:0007669"/>
    <property type="project" value="UniProtKB-UniRule"/>
</dbReference>
<dbReference type="InterPro" id="IPR013815">
    <property type="entry name" value="ATP_grasp_subdomain_1"/>
</dbReference>
<reference evidence="7" key="1">
    <citation type="submission" date="2018-12" db="EMBL/GenBank/DDBJ databases">
        <title>Complete genome sequence of an uncultured bacterium of the candidate phylum Bipolaricaulota.</title>
        <authorList>
            <person name="Kadnikov V.V."/>
            <person name="Mardanov A.V."/>
            <person name="Beletsky A.V."/>
            <person name="Frank Y.A."/>
            <person name="Karnachuk O.V."/>
            <person name="Ravin N.V."/>
        </authorList>
    </citation>
    <scope>NUCLEOTIDE SEQUENCE [LARGE SCALE GENOMIC DNA]</scope>
</reference>
<dbReference type="PROSITE" id="PS50975">
    <property type="entry name" value="ATP_GRASP"/>
    <property type="match status" value="1"/>
</dbReference>
<accession>A0A410FTD9</accession>
<dbReference type="Gene3D" id="3.40.50.261">
    <property type="entry name" value="Succinyl-CoA synthetase domains"/>
    <property type="match status" value="2"/>
</dbReference>
<dbReference type="Pfam" id="PF13549">
    <property type="entry name" value="ATP-grasp_5"/>
    <property type="match status" value="1"/>
</dbReference>
<evidence type="ECO:0000256" key="1">
    <source>
        <dbReference type="ARBA" id="ARBA00022598"/>
    </source>
</evidence>
<dbReference type="InterPro" id="IPR003781">
    <property type="entry name" value="CoA-bd"/>
</dbReference>
<dbReference type="PANTHER" id="PTHR43334">
    <property type="entry name" value="ACETATE--COA LIGASE [ADP-FORMING]"/>
    <property type="match status" value="1"/>
</dbReference>
<dbReference type="Gene3D" id="3.30.1490.20">
    <property type="entry name" value="ATP-grasp fold, A domain"/>
    <property type="match status" value="1"/>
</dbReference>
<dbReference type="InterPro" id="IPR011761">
    <property type="entry name" value="ATP-grasp"/>
</dbReference>
<keyword evidence="3 4" id="KW-0067">ATP-binding</keyword>
<dbReference type="Pfam" id="PF19045">
    <property type="entry name" value="Ligase_CoA_2"/>
    <property type="match status" value="1"/>
</dbReference>
<gene>
    <name evidence="6" type="ORF">BIP78_0498</name>
</gene>
<dbReference type="InterPro" id="IPR016102">
    <property type="entry name" value="Succinyl-CoA_synth-like"/>
</dbReference>
<dbReference type="InterPro" id="IPR032875">
    <property type="entry name" value="Succ_CoA_lig_flav_dom"/>
</dbReference>
<dbReference type="PANTHER" id="PTHR43334:SF1">
    <property type="entry name" value="3-HYDROXYPROPIONATE--COA LIGASE [ADP-FORMING]"/>
    <property type="match status" value="1"/>
</dbReference>
<evidence type="ECO:0000313" key="7">
    <source>
        <dbReference type="Proteomes" id="UP000287233"/>
    </source>
</evidence>
<dbReference type="KEGG" id="bih:BIP78_0498"/>
<evidence type="ECO:0000256" key="4">
    <source>
        <dbReference type="PROSITE-ProRule" id="PRU00409"/>
    </source>
</evidence>
<dbReference type="Proteomes" id="UP000287233">
    <property type="component" value="Chromosome"/>
</dbReference>
<organism evidence="6 7">
    <name type="scientific">Bipolaricaulis sibiricus</name>
    <dbReference type="NCBI Taxonomy" id="2501609"/>
    <lineage>
        <taxon>Bacteria</taxon>
        <taxon>Candidatus Bipolaricaulota</taxon>
        <taxon>Candidatus Bipolaricaulia</taxon>
        <taxon>Candidatus Bipolaricaulales</taxon>
        <taxon>Candidatus Bipolaricaulaceae</taxon>
        <taxon>Candidatus Bipolaricaulis</taxon>
    </lineage>
</organism>
<feature type="domain" description="ATP-grasp" evidence="5">
    <location>
        <begin position="488"/>
        <end position="524"/>
    </location>
</feature>
<dbReference type="InterPro" id="IPR043938">
    <property type="entry name" value="Ligase_CoA_dom"/>
</dbReference>
<dbReference type="Gene3D" id="3.40.50.720">
    <property type="entry name" value="NAD(P)-binding Rossmann-like Domain"/>
    <property type="match status" value="1"/>
</dbReference>
<evidence type="ECO:0000256" key="3">
    <source>
        <dbReference type="ARBA" id="ARBA00022840"/>
    </source>
</evidence>
<keyword evidence="2 4" id="KW-0547">Nucleotide-binding</keyword>
<evidence type="ECO:0000259" key="5">
    <source>
        <dbReference type="PROSITE" id="PS50975"/>
    </source>
</evidence>
<name>A0A410FTD9_BIPS1</name>
<protein>
    <submittedName>
        <fullName evidence="6">Acetyl-CoA synthetase</fullName>
    </submittedName>
</protein>
<evidence type="ECO:0000256" key="2">
    <source>
        <dbReference type="ARBA" id="ARBA00022741"/>
    </source>
</evidence>
<keyword evidence="1" id="KW-0436">Ligase</keyword>
<proteinExistence type="predicted"/>